<dbReference type="InterPro" id="IPR025426">
    <property type="entry name" value="DUF4305"/>
</dbReference>
<keyword evidence="1" id="KW-0812">Transmembrane</keyword>
<reference evidence="2 3" key="1">
    <citation type="submission" date="2020-02" db="EMBL/GenBank/DDBJ databases">
        <title>Bacillus aquiflavi sp. nov., isolated from yellow water of strong flavor Chinese baijiu in Yibin region of China.</title>
        <authorList>
            <person name="Xie J."/>
        </authorList>
    </citation>
    <scope>NUCLEOTIDE SEQUENCE [LARGE SCALE GENOMIC DNA]</scope>
    <source>
        <strain evidence="2 3">SA4</strain>
    </source>
</reference>
<organism evidence="2 3">
    <name type="scientific">Bacillus mesophilus</name>
    <dbReference type="NCBI Taxonomy" id="1808955"/>
    <lineage>
        <taxon>Bacteria</taxon>
        <taxon>Bacillati</taxon>
        <taxon>Bacillota</taxon>
        <taxon>Bacilli</taxon>
        <taxon>Bacillales</taxon>
        <taxon>Bacillaceae</taxon>
        <taxon>Bacillus</taxon>
    </lineage>
</organism>
<name>A0A6M0QFC4_9BACI</name>
<dbReference type="Pfam" id="PF14146">
    <property type="entry name" value="DUF4305"/>
    <property type="match status" value="1"/>
</dbReference>
<evidence type="ECO:0000256" key="1">
    <source>
        <dbReference type="SAM" id="Phobius"/>
    </source>
</evidence>
<proteinExistence type="predicted"/>
<feature type="transmembrane region" description="Helical" evidence="1">
    <location>
        <begin position="7"/>
        <end position="26"/>
    </location>
</feature>
<dbReference type="Proteomes" id="UP000481043">
    <property type="component" value="Unassembled WGS sequence"/>
</dbReference>
<keyword evidence="1" id="KW-1133">Transmembrane helix</keyword>
<protein>
    <submittedName>
        <fullName evidence="2">YdiK family protein</fullName>
    </submittedName>
</protein>
<dbReference type="RefSeq" id="WP_163181950.1">
    <property type="nucleotide sequence ID" value="NZ_JAAIWM010000013.1"/>
</dbReference>
<dbReference type="AlphaFoldDB" id="A0A6M0QFC4"/>
<evidence type="ECO:0000313" key="3">
    <source>
        <dbReference type="Proteomes" id="UP000481043"/>
    </source>
</evidence>
<comment type="caution">
    <text evidence="2">The sequence shown here is derived from an EMBL/GenBank/DDBJ whole genome shotgun (WGS) entry which is preliminary data.</text>
</comment>
<dbReference type="EMBL" id="JAAIWM010000013">
    <property type="protein sequence ID" value="NEY74088.1"/>
    <property type="molecule type" value="Genomic_DNA"/>
</dbReference>
<accession>A0A6M0QFC4</accession>
<sequence>MRRTSPFFMGLLYFGMGVIFTVLAIQSKTEDLWSFPTILLMLVATFDFGVAFRMFALHQKLKQVKK</sequence>
<keyword evidence="1" id="KW-0472">Membrane</keyword>
<feature type="transmembrane region" description="Helical" evidence="1">
    <location>
        <begin position="32"/>
        <end position="56"/>
    </location>
</feature>
<evidence type="ECO:0000313" key="2">
    <source>
        <dbReference type="EMBL" id="NEY74088.1"/>
    </source>
</evidence>
<keyword evidence="3" id="KW-1185">Reference proteome</keyword>
<gene>
    <name evidence="2" type="ORF">G4D63_20510</name>
</gene>